<dbReference type="PANTHER" id="PTHR43664">
    <property type="entry name" value="MONOAMINE OXIDASE-RELATED"/>
    <property type="match status" value="1"/>
</dbReference>
<dbReference type="InterPro" id="IPR052342">
    <property type="entry name" value="MCH/BMMD"/>
</dbReference>
<dbReference type="Pfam" id="PF01575">
    <property type="entry name" value="MaoC_dehydratas"/>
    <property type="match status" value="1"/>
</dbReference>
<reference evidence="2 3" key="1">
    <citation type="submission" date="2016-10" db="EMBL/GenBank/DDBJ databases">
        <authorList>
            <person name="de Groot N.N."/>
        </authorList>
    </citation>
    <scope>NUCLEOTIDE SEQUENCE [LARGE SCALE GENOMIC DNA]</scope>
    <source>
        <strain evidence="2 3">DSM 21633</strain>
    </source>
</reference>
<protein>
    <submittedName>
        <fullName evidence="2">Acyl dehydratase</fullName>
    </submittedName>
</protein>
<gene>
    <name evidence="2" type="ORF">SAMN05216362_10585</name>
</gene>
<evidence type="ECO:0000313" key="3">
    <source>
        <dbReference type="Proteomes" id="UP000199427"/>
    </source>
</evidence>
<sequence>MKLRDFEIGQTFTTKPVTVTNQSILDFGHQNDPQYFHIDEEAAKTGPFGGLIASGFQTLSIVWVEFIKQDVLGRDCLGGMGMNQIVWRVPVYPGDELSGTFSVASMKELDQVKGILNLDIKVFNHKGKEVMSCETMIMMKS</sequence>
<dbReference type="AlphaFoldDB" id="A0A1H9CJF3"/>
<evidence type="ECO:0000313" key="2">
    <source>
        <dbReference type="EMBL" id="SEQ01284.1"/>
    </source>
</evidence>
<accession>A0A1H9CJF3</accession>
<keyword evidence="3" id="KW-1185">Reference proteome</keyword>
<dbReference type="EMBL" id="FOES01000005">
    <property type="protein sequence ID" value="SEQ01284.1"/>
    <property type="molecule type" value="Genomic_DNA"/>
</dbReference>
<dbReference type="Proteomes" id="UP000199427">
    <property type="component" value="Unassembled WGS sequence"/>
</dbReference>
<organism evidence="2 3">
    <name type="scientific">Piscibacillus halophilus</name>
    <dbReference type="NCBI Taxonomy" id="571933"/>
    <lineage>
        <taxon>Bacteria</taxon>
        <taxon>Bacillati</taxon>
        <taxon>Bacillota</taxon>
        <taxon>Bacilli</taxon>
        <taxon>Bacillales</taxon>
        <taxon>Bacillaceae</taxon>
        <taxon>Piscibacillus</taxon>
    </lineage>
</organism>
<dbReference type="RefSeq" id="WP_091772811.1">
    <property type="nucleotide sequence ID" value="NZ_CAESCL010000014.1"/>
</dbReference>
<dbReference type="Gene3D" id="3.10.129.10">
    <property type="entry name" value="Hotdog Thioesterase"/>
    <property type="match status" value="1"/>
</dbReference>
<dbReference type="PANTHER" id="PTHR43664:SF1">
    <property type="entry name" value="BETA-METHYLMALYL-COA DEHYDRATASE"/>
    <property type="match status" value="1"/>
</dbReference>
<name>A0A1H9CJF3_9BACI</name>
<dbReference type="STRING" id="571933.SAMN05216362_10585"/>
<feature type="domain" description="MaoC-like" evidence="1">
    <location>
        <begin position="7"/>
        <end position="113"/>
    </location>
</feature>
<dbReference type="SUPFAM" id="SSF54637">
    <property type="entry name" value="Thioesterase/thiol ester dehydrase-isomerase"/>
    <property type="match status" value="1"/>
</dbReference>
<dbReference type="InterPro" id="IPR002539">
    <property type="entry name" value="MaoC-like_dom"/>
</dbReference>
<dbReference type="InterPro" id="IPR029069">
    <property type="entry name" value="HotDog_dom_sf"/>
</dbReference>
<dbReference type="OrthoDB" id="9801625at2"/>
<proteinExistence type="predicted"/>
<evidence type="ECO:0000259" key="1">
    <source>
        <dbReference type="Pfam" id="PF01575"/>
    </source>
</evidence>